<dbReference type="Pfam" id="PF03061">
    <property type="entry name" value="4HBT"/>
    <property type="match status" value="1"/>
</dbReference>
<dbReference type="EMBL" id="AP024238">
    <property type="protein sequence ID" value="BCO28995.1"/>
    <property type="molecule type" value="Genomic_DNA"/>
</dbReference>
<evidence type="ECO:0000313" key="5">
    <source>
        <dbReference type="Proteomes" id="UP000824366"/>
    </source>
</evidence>
<dbReference type="InterPro" id="IPR029069">
    <property type="entry name" value="HotDog_dom_sf"/>
</dbReference>
<sequence length="144" mass="15399">MTHHEDPHQRVQDSFERQGLMRELGARVHHVSKGECIIELPYSDKVTQQQGAFHGGAVGALADIAAGYAALTVAPAGMEVVSVEYKINFLAACQGGVLRASGQVVKPGRRVIVTSAEVTHIAEDGQQTSCAVMQQTVMPVAKTY</sequence>
<dbReference type="Proteomes" id="UP000824366">
    <property type="component" value="Chromosome"/>
</dbReference>
<comment type="similarity">
    <text evidence="1">Belongs to the thioesterase PaaI family.</text>
</comment>
<dbReference type="InterPro" id="IPR003736">
    <property type="entry name" value="PAAI_dom"/>
</dbReference>
<dbReference type="RefSeq" id="WP_223904896.1">
    <property type="nucleotide sequence ID" value="NZ_AP024238.1"/>
</dbReference>
<gene>
    <name evidence="4" type="ORF">MIZ03_3905</name>
</gene>
<accession>A0ABN6DAK6</accession>
<protein>
    <recommendedName>
        <fullName evidence="3">Thioesterase domain-containing protein</fullName>
    </recommendedName>
</protein>
<evidence type="ECO:0000313" key="4">
    <source>
        <dbReference type="EMBL" id="BCO28995.1"/>
    </source>
</evidence>
<proteinExistence type="inferred from homology"/>
<feature type="domain" description="Thioesterase" evidence="3">
    <location>
        <begin position="51"/>
        <end position="119"/>
    </location>
</feature>
<organism evidence="4 5">
    <name type="scientific">Rhodoferax lithotrophicus</name>
    <dbReference type="NCBI Taxonomy" id="2798804"/>
    <lineage>
        <taxon>Bacteria</taxon>
        <taxon>Pseudomonadati</taxon>
        <taxon>Pseudomonadota</taxon>
        <taxon>Betaproteobacteria</taxon>
        <taxon>Burkholderiales</taxon>
        <taxon>Comamonadaceae</taxon>
        <taxon>Rhodoferax</taxon>
    </lineage>
</organism>
<dbReference type="PANTHER" id="PTHR21660">
    <property type="entry name" value="THIOESTERASE SUPERFAMILY MEMBER-RELATED"/>
    <property type="match status" value="1"/>
</dbReference>
<dbReference type="InterPro" id="IPR006683">
    <property type="entry name" value="Thioestr_dom"/>
</dbReference>
<dbReference type="PANTHER" id="PTHR21660:SF1">
    <property type="entry name" value="ACYL-COENZYME A THIOESTERASE 13"/>
    <property type="match status" value="1"/>
</dbReference>
<dbReference type="InterPro" id="IPR039298">
    <property type="entry name" value="ACOT13"/>
</dbReference>
<evidence type="ECO:0000256" key="2">
    <source>
        <dbReference type="ARBA" id="ARBA00022801"/>
    </source>
</evidence>
<evidence type="ECO:0000259" key="3">
    <source>
        <dbReference type="Pfam" id="PF03061"/>
    </source>
</evidence>
<evidence type="ECO:0000256" key="1">
    <source>
        <dbReference type="ARBA" id="ARBA00008324"/>
    </source>
</evidence>
<keyword evidence="2" id="KW-0378">Hydrolase</keyword>
<dbReference type="CDD" id="cd03443">
    <property type="entry name" value="PaaI_thioesterase"/>
    <property type="match status" value="1"/>
</dbReference>
<keyword evidence="5" id="KW-1185">Reference proteome</keyword>
<reference evidence="4 5" key="1">
    <citation type="journal article" date="2021" name="Microbiol. Spectr.">
        <title>A Single Bacterium Capable of Oxidation and Reduction of Iron at Circumneutral pH.</title>
        <authorList>
            <person name="Kato S."/>
            <person name="Ohkuma M."/>
        </authorList>
    </citation>
    <scope>NUCLEOTIDE SEQUENCE [LARGE SCALE GENOMIC DNA]</scope>
    <source>
        <strain evidence="4 5">MIZ03</strain>
    </source>
</reference>
<name>A0ABN6DAK6_9BURK</name>
<dbReference type="SUPFAM" id="SSF54637">
    <property type="entry name" value="Thioesterase/thiol ester dehydrase-isomerase"/>
    <property type="match status" value="1"/>
</dbReference>
<dbReference type="NCBIfam" id="TIGR00369">
    <property type="entry name" value="unchar_dom_1"/>
    <property type="match status" value="1"/>
</dbReference>
<dbReference type="Gene3D" id="3.10.129.10">
    <property type="entry name" value="Hotdog Thioesterase"/>
    <property type="match status" value="1"/>
</dbReference>